<evidence type="ECO:0000256" key="1">
    <source>
        <dbReference type="SAM" id="MobiDB-lite"/>
    </source>
</evidence>
<dbReference type="AlphaFoldDB" id="A0A5K4F2N3"/>
<dbReference type="WBParaSite" id="Smp_307620.1">
    <property type="protein sequence ID" value="Smp_307620.1"/>
    <property type="gene ID" value="Smp_307620"/>
</dbReference>
<organism evidence="2">
    <name type="scientific">Schistosoma mansoni</name>
    <name type="common">Blood fluke</name>
    <dbReference type="NCBI Taxonomy" id="6183"/>
    <lineage>
        <taxon>Eukaryota</taxon>
        <taxon>Metazoa</taxon>
        <taxon>Spiralia</taxon>
        <taxon>Lophotrochozoa</taxon>
        <taxon>Platyhelminthes</taxon>
        <taxon>Trematoda</taxon>
        <taxon>Digenea</taxon>
        <taxon>Strigeidida</taxon>
        <taxon>Schistosomatoidea</taxon>
        <taxon>Schistosomatidae</taxon>
        <taxon>Schistosoma</taxon>
    </lineage>
</organism>
<reference evidence="2" key="1">
    <citation type="submission" date="2019-11" db="UniProtKB">
        <authorList>
            <consortium name="WormBaseParasite"/>
        </authorList>
    </citation>
    <scope>IDENTIFICATION</scope>
    <source>
        <strain evidence="2">Puerto Rican</strain>
    </source>
</reference>
<feature type="compositionally biased region" description="Low complexity" evidence="1">
    <location>
        <begin position="7"/>
        <end position="19"/>
    </location>
</feature>
<evidence type="ECO:0000313" key="2">
    <source>
        <dbReference type="WBParaSite" id="Smp_307620.1"/>
    </source>
</evidence>
<feature type="region of interest" description="Disordered" evidence="1">
    <location>
        <begin position="1"/>
        <end position="148"/>
    </location>
</feature>
<feature type="compositionally biased region" description="Basic and acidic residues" evidence="1">
    <location>
        <begin position="61"/>
        <end position="120"/>
    </location>
</feature>
<name>A0A5K4F2N3_SCHMA</name>
<proteinExistence type="predicted"/>
<feature type="compositionally biased region" description="Polar residues" evidence="1">
    <location>
        <begin position="27"/>
        <end position="50"/>
    </location>
</feature>
<sequence>MNDDNTLSSIPQLSPSLSSTNGYDGESISSNKNDNITQTISVMYSEQSTINKNEPIEEEEKQQQREKTQKENESMKHKLGVNDEMDHVAMGANEEKEEKEREEKRQEEQREIEQSDKDNKNMCLNNSSIYHNGSSSLCNQSIHETITE</sequence>
<feature type="compositionally biased region" description="Polar residues" evidence="1">
    <location>
        <begin position="122"/>
        <end position="148"/>
    </location>
</feature>
<protein>
    <submittedName>
        <fullName evidence="2">Uncharacterized protein</fullName>
    </submittedName>
</protein>
<accession>A0A5K4F2N3</accession>
<dbReference type="InParanoid" id="A0A5K4F2N3"/>